<comment type="caution">
    <text evidence="2">The sequence shown here is derived from an EMBL/GenBank/DDBJ whole genome shotgun (WGS) entry which is preliminary data.</text>
</comment>
<dbReference type="EMBL" id="MU007049">
    <property type="protein sequence ID" value="KAF2429148.1"/>
    <property type="molecule type" value="Genomic_DNA"/>
</dbReference>
<evidence type="ECO:0000256" key="1">
    <source>
        <dbReference type="SAM" id="MobiDB-lite"/>
    </source>
</evidence>
<dbReference type="Proteomes" id="UP000800235">
    <property type="component" value="Unassembled WGS sequence"/>
</dbReference>
<dbReference type="GO" id="GO:0016538">
    <property type="term" value="F:cyclin-dependent protein serine/threonine kinase regulator activity"/>
    <property type="evidence" value="ECO:0007669"/>
    <property type="project" value="TreeGrafter"/>
</dbReference>
<dbReference type="Gene3D" id="1.10.472.10">
    <property type="entry name" value="Cyclin-like"/>
    <property type="match status" value="1"/>
</dbReference>
<dbReference type="Pfam" id="PF08613">
    <property type="entry name" value="Cyclin"/>
    <property type="match status" value="1"/>
</dbReference>
<name>A0A9P4NPJ4_9PEZI</name>
<dbReference type="CDD" id="cd20557">
    <property type="entry name" value="CYCLIN_ScPCL1-like"/>
    <property type="match status" value="1"/>
</dbReference>
<dbReference type="GO" id="GO:0019901">
    <property type="term" value="F:protein kinase binding"/>
    <property type="evidence" value="ECO:0007669"/>
    <property type="project" value="InterPro"/>
</dbReference>
<keyword evidence="3" id="KW-1185">Reference proteome</keyword>
<reference evidence="2" key="1">
    <citation type="journal article" date="2020" name="Stud. Mycol.">
        <title>101 Dothideomycetes genomes: a test case for predicting lifestyles and emergence of pathogens.</title>
        <authorList>
            <person name="Haridas S."/>
            <person name="Albert R."/>
            <person name="Binder M."/>
            <person name="Bloem J."/>
            <person name="Labutti K."/>
            <person name="Salamov A."/>
            <person name="Andreopoulos B."/>
            <person name="Baker S."/>
            <person name="Barry K."/>
            <person name="Bills G."/>
            <person name="Bluhm B."/>
            <person name="Cannon C."/>
            <person name="Castanera R."/>
            <person name="Culley D."/>
            <person name="Daum C."/>
            <person name="Ezra D."/>
            <person name="Gonzalez J."/>
            <person name="Henrissat B."/>
            <person name="Kuo A."/>
            <person name="Liang C."/>
            <person name="Lipzen A."/>
            <person name="Lutzoni F."/>
            <person name="Magnuson J."/>
            <person name="Mondo S."/>
            <person name="Nolan M."/>
            <person name="Ohm R."/>
            <person name="Pangilinan J."/>
            <person name="Park H.-J."/>
            <person name="Ramirez L."/>
            <person name="Alfaro M."/>
            <person name="Sun H."/>
            <person name="Tritt A."/>
            <person name="Yoshinaga Y."/>
            <person name="Zwiers L.-H."/>
            <person name="Turgeon B."/>
            <person name="Goodwin S."/>
            <person name="Spatafora J."/>
            <person name="Crous P."/>
            <person name="Grigoriev I."/>
        </authorList>
    </citation>
    <scope>NUCLEOTIDE SEQUENCE</scope>
    <source>
        <strain evidence="2">CBS 130266</strain>
    </source>
</reference>
<dbReference type="PANTHER" id="PTHR15615:SF118">
    <property type="entry name" value="CYCLIN, HYPOTHETICAL (EUROFUNG)"/>
    <property type="match status" value="1"/>
</dbReference>
<feature type="compositionally biased region" description="Polar residues" evidence="1">
    <location>
        <begin position="429"/>
        <end position="458"/>
    </location>
</feature>
<evidence type="ECO:0000313" key="2">
    <source>
        <dbReference type="EMBL" id="KAF2429148.1"/>
    </source>
</evidence>
<feature type="compositionally biased region" description="Basic and acidic residues" evidence="1">
    <location>
        <begin position="307"/>
        <end position="328"/>
    </location>
</feature>
<feature type="compositionally biased region" description="Polar residues" evidence="1">
    <location>
        <begin position="401"/>
        <end position="415"/>
    </location>
</feature>
<evidence type="ECO:0000313" key="3">
    <source>
        <dbReference type="Proteomes" id="UP000800235"/>
    </source>
</evidence>
<dbReference type="AlphaFoldDB" id="A0A9P4NPJ4"/>
<dbReference type="GO" id="GO:0000307">
    <property type="term" value="C:cyclin-dependent protein kinase holoenzyme complex"/>
    <property type="evidence" value="ECO:0007669"/>
    <property type="project" value="TreeGrafter"/>
</dbReference>
<feature type="region of interest" description="Disordered" evidence="1">
    <location>
        <begin position="401"/>
        <end position="458"/>
    </location>
</feature>
<dbReference type="OrthoDB" id="244495at2759"/>
<dbReference type="PANTHER" id="PTHR15615">
    <property type="match status" value="1"/>
</dbReference>
<dbReference type="InterPro" id="IPR013922">
    <property type="entry name" value="Cyclin_PHO80-like"/>
</dbReference>
<gene>
    <name evidence="2" type="ORF">EJ08DRAFT_591154</name>
</gene>
<proteinExistence type="predicted"/>
<organism evidence="2 3">
    <name type="scientific">Tothia fuscella</name>
    <dbReference type="NCBI Taxonomy" id="1048955"/>
    <lineage>
        <taxon>Eukaryota</taxon>
        <taxon>Fungi</taxon>
        <taxon>Dikarya</taxon>
        <taxon>Ascomycota</taxon>
        <taxon>Pezizomycotina</taxon>
        <taxon>Dothideomycetes</taxon>
        <taxon>Pleosporomycetidae</taxon>
        <taxon>Venturiales</taxon>
        <taxon>Cylindrosympodiaceae</taxon>
        <taxon>Tothia</taxon>
    </lineage>
</organism>
<evidence type="ECO:0008006" key="4">
    <source>
        <dbReference type="Google" id="ProtNLM"/>
    </source>
</evidence>
<protein>
    <recommendedName>
        <fullName evidence="4">Cyclin</fullName>
    </recommendedName>
</protein>
<feature type="region of interest" description="Disordered" evidence="1">
    <location>
        <begin position="302"/>
        <end position="345"/>
    </location>
</feature>
<accession>A0A9P4NPJ4</accession>
<sequence>MRFPIRNQGSTSQASSFPYYVKQPSAPIVRSPLVLSTLVLPDPSGRRKSPTRTSSSSIAPALQLPEWIHAPQSSLPQLTAEVTCLFWFENGNTLRQVESSSLHAMSPATLSLDSHPSIGFRKWVATLLSTTQVTRNVVLLALFFIYKLKSFNPNVKGKPGSEYRLLTVALMLGNKFLDDNTYTNKTWAEVSGISVQEVHIMEVEFLSNMRYSLFTSEKQWRDWHEKLGKFGTYIHHANQAWENATRPGPLSTTSMHLPTALPSPPVSHNASPPYVSSYSPVNLPRSNTPILLPQLNSTVVSPMRPLPELDPRFSRKRSYDEHGQEPPLKRHAPYPNTLPHPASMSSSLTPINHAPTLPRVALPSLSIPPLSQAPPVQLAPQLPVPSGRAMSMVYPPPIQWQQPGSMPTSVPSLQTAGLPPPQLPHIDTRQLSPYPGQSATSSPVSATFTPTSQSQNRLSPSYFLQQRSSPYRPVRQVQTLLVPPASTSMQHAPQMVAQNQMQYHPLGKPMNERRVGHLPYIHSDAWPETQQYHQWHELPPLSQPVFQ</sequence>
<dbReference type="GO" id="GO:0005634">
    <property type="term" value="C:nucleus"/>
    <property type="evidence" value="ECO:0007669"/>
    <property type="project" value="TreeGrafter"/>
</dbReference>